<dbReference type="CDD" id="cd09279">
    <property type="entry name" value="RNase_HI_like"/>
    <property type="match status" value="1"/>
</dbReference>
<dbReference type="EnsemblPlants" id="evm.model.08.375">
    <property type="protein sequence ID" value="cds.evm.model.08.375"/>
    <property type="gene ID" value="evm.TU.08.375"/>
</dbReference>
<keyword evidence="3" id="KW-1185">Reference proteome</keyword>
<dbReference type="AlphaFoldDB" id="A0A803QB21"/>
<dbReference type="PANTHER" id="PTHR48475:SF2">
    <property type="entry name" value="RIBONUCLEASE H"/>
    <property type="match status" value="1"/>
</dbReference>
<reference evidence="2" key="2">
    <citation type="submission" date="2021-03" db="UniProtKB">
        <authorList>
            <consortium name="EnsemblPlants"/>
        </authorList>
    </citation>
    <scope>IDENTIFICATION</scope>
</reference>
<dbReference type="OMA" id="IEYEACL"/>
<sequence length="198" mass="22858">MMVSPEGLRLQTTMRLKNPTSNNKTEYEALLIGLRLSKVVGAHMIEILSDSQFVVNQVLEEYKTCGERMTSYVTAARELLHEFKSYKIEQIPKEKNAHADCLEKLALDKEVERLWVVPIEYLLNTSILAKVEVAVTNKEPNWMDPIMNYLTKENCPKIGLPLIKFNTKLLGTSRLMAFYIKEVLRMPYLSYVFNPRAK</sequence>
<proteinExistence type="predicted"/>
<evidence type="ECO:0000313" key="2">
    <source>
        <dbReference type="EnsemblPlants" id="cds.evm.model.08.375"/>
    </source>
</evidence>
<protein>
    <recommendedName>
        <fullName evidence="1">RNase H type-1 domain-containing protein</fullName>
    </recommendedName>
</protein>
<dbReference type="InterPro" id="IPR002156">
    <property type="entry name" value="RNaseH_domain"/>
</dbReference>
<reference evidence="2" key="1">
    <citation type="submission" date="2018-11" db="EMBL/GenBank/DDBJ databases">
        <authorList>
            <person name="Grassa J C."/>
        </authorList>
    </citation>
    <scope>NUCLEOTIDE SEQUENCE [LARGE SCALE GENOMIC DNA]</scope>
</reference>
<evidence type="ECO:0000259" key="1">
    <source>
        <dbReference type="Pfam" id="PF13456"/>
    </source>
</evidence>
<dbReference type="Gene3D" id="3.30.420.10">
    <property type="entry name" value="Ribonuclease H-like superfamily/Ribonuclease H"/>
    <property type="match status" value="1"/>
</dbReference>
<organism evidence="2 3">
    <name type="scientific">Cannabis sativa</name>
    <name type="common">Hemp</name>
    <name type="synonym">Marijuana</name>
    <dbReference type="NCBI Taxonomy" id="3483"/>
    <lineage>
        <taxon>Eukaryota</taxon>
        <taxon>Viridiplantae</taxon>
        <taxon>Streptophyta</taxon>
        <taxon>Embryophyta</taxon>
        <taxon>Tracheophyta</taxon>
        <taxon>Spermatophyta</taxon>
        <taxon>Magnoliopsida</taxon>
        <taxon>eudicotyledons</taxon>
        <taxon>Gunneridae</taxon>
        <taxon>Pentapetalae</taxon>
        <taxon>rosids</taxon>
        <taxon>fabids</taxon>
        <taxon>Rosales</taxon>
        <taxon>Cannabaceae</taxon>
        <taxon>Cannabis</taxon>
    </lineage>
</organism>
<dbReference type="Gramene" id="evm.model.08.375">
    <property type="protein sequence ID" value="cds.evm.model.08.375"/>
    <property type="gene ID" value="evm.TU.08.375"/>
</dbReference>
<dbReference type="InterPro" id="IPR036397">
    <property type="entry name" value="RNaseH_sf"/>
</dbReference>
<dbReference type="PANTHER" id="PTHR48475">
    <property type="entry name" value="RIBONUCLEASE H"/>
    <property type="match status" value="1"/>
</dbReference>
<name>A0A803QB21_CANSA</name>
<dbReference type="GO" id="GO:0004523">
    <property type="term" value="F:RNA-DNA hybrid ribonuclease activity"/>
    <property type="evidence" value="ECO:0007669"/>
    <property type="project" value="InterPro"/>
</dbReference>
<dbReference type="EMBL" id="UZAU01000683">
    <property type="status" value="NOT_ANNOTATED_CDS"/>
    <property type="molecule type" value="Genomic_DNA"/>
</dbReference>
<dbReference type="SUPFAM" id="SSF53098">
    <property type="entry name" value="Ribonuclease H-like"/>
    <property type="match status" value="1"/>
</dbReference>
<dbReference type="Proteomes" id="UP000596661">
    <property type="component" value="Chromosome 8"/>
</dbReference>
<feature type="domain" description="RNase H type-1" evidence="1">
    <location>
        <begin position="12"/>
        <end position="104"/>
    </location>
</feature>
<dbReference type="GO" id="GO:0003676">
    <property type="term" value="F:nucleic acid binding"/>
    <property type="evidence" value="ECO:0007669"/>
    <property type="project" value="InterPro"/>
</dbReference>
<accession>A0A803QB21</accession>
<dbReference type="Pfam" id="PF13456">
    <property type="entry name" value="RVT_3"/>
    <property type="match status" value="1"/>
</dbReference>
<evidence type="ECO:0000313" key="3">
    <source>
        <dbReference type="Proteomes" id="UP000596661"/>
    </source>
</evidence>
<dbReference type="InterPro" id="IPR012337">
    <property type="entry name" value="RNaseH-like_sf"/>
</dbReference>